<organism evidence="2 3">
    <name type="scientific">Legionella jamestowniensis</name>
    <dbReference type="NCBI Taxonomy" id="455"/>
    <lineage>
        <taxon>Bacteria</taxon>
        <taxon>Pseudomonadati</taxon>
        <taxon>Pseudomonadota</taxon>
        <taxon>Gammaproteobacteria</taxon>
        <taxon>Legionellales</taxon>
        <taxon>Legionellaceae</taxon>
        <taxon>Legionella</taxon>
    </lineage>
</organism>
<keyword evidence="1" id="KW-0472">Membrane</keyword>
<feature type="transmembrane region" description="Helical" evidence="1">
    <location>
        <begin position="429"/>
        <end position="450"/>
    </location>
</feature>
<feature type="transmembrane region" description="Helical" evidence="1">
    <location>
        <begin position="194"/>
        <end position="226"/>
    </location>
</feature>
<evidence type="ECO:0000313" key="2">
    <source>
        <dbReference type="EMBL" id="OCH98919.1"/>
    </source>
</evidence>
<feature type="transmembrane region" description="Helical" evidence="1">
    <location>
        <begin position="145"/>
        <end position="164"/>
    </location>
</feature>
<accession>A0ABX2XWC2</accession>
<evidence type="ECO:0000313" key="3">
    <source>
        <dbReference type="Proteomes" id="UP000093336"/>
    </source>
</evidence>
<feature type="transmembrane region" description="Helical" evidence="1">
    <location>
        <begin position="14"/>
        <end position="33"/>
    </location>
</feature>
<dbReference type="EMBL" id="LYOZ01000003">
    <property type="protein sequence ID" value="OCH98919.1"/>
    <property type="molecule type" value="Genomic_DNA"/>
</dbReference>
<feature type="transmembrane region" description="Helical" evidence="1">
    <location>
        <begin position="299"/>
        <end position="321"/>
    </location>
</feature>
<proteinExistence type="predicted"/>
<feature type="transmembrane region" description="Helical" evidence="1">
    <location>
        <begin position="238"/>
        <end position="255"/>
    </location>
</feature>
<protein>
    <recommendedName>
        <fullName evidence="4">Glycosyltransferase RgtA/B/C/D-like domain-containing protein</fullName>
    </recommendedName>
</protein>
<feature type="transmembrane region" description="Helical" evidence="1">
    <location>
        <begin position="353"/>
        <end position="372"/>
    </location>
</feature>
<keyword evidence="1" id="KW-0812">Transmembrane</keyword>
<comment type="caution">
    <text evidence="2">The sequence shown here is derived from an EMBL/GenBank/DDBJ whole genome shotgun (WGS) entry which is preliminary data.</text>
</comment>
<dbReference type="Proteomes" id="UP000093336">
    <property type="component" value="Unassembled WGS sequence"/>
</dbReference>
<keyword evidence="1" id="KW-1133">Transmembrane helix</keyword>
<evidence type="ECO:0000256" key="1">
    <source>
        <dbReference type="SAM" id="Phobius"/>
    </source>
</evidence>
<reference evidence="2 3" key="1">
    <citation type="submission" date="2016-05" db="EMBL/GenBank/DDBJ databases">
        <authorList>
            <person name="Prochazka B."/>
            <person name="Indra A."/>
            <person name="Hasenberger P."/>
            <person name="Blaschitz M."/>
            <person name="Wagner L."/>
            <person name="Wewalka G."/>
            <person name="Sorschag S."/>
            <person name="Schmid D."/>
            <person name="Ruppitsch W."/>
        </authorList>
    </citation>
    <scope>NUCLEOTIDE SEQUENCE [LARGE SCALE GENOMIC DNA]</scope>
    <source>
        <strain evidence="2 3">974010_12</strain>
    </source>
</reference>
<keyword evidence="3" id="KW-1185">Reference proteome</keyword>
<sequence>MSSFHPKLPQPTPWLKKSVIAAITLFIILLCNLQNIKNLVHHQYYVYEQDAYMHLVIASGFLKTGDWYQHVNRRVNAPWGTDTHSWTRAITVLLASGASLLSLFMPLTTALYVWSFWLPLIFYALATWAMLWMLKALNPSTPQQLFVLLAFLFNPFINTFFIPLRVDYDFLLIFLSIVYWGSLLRFIQTGGRNFTLITAVVVSLATWTSISFLLPLFIGIGFLFWLVLVKKKINPQPVAILLLDICIGFAVIIRLEHRQFITVAYDIISIVHLIFFLFLTLNFTLYVKFFNDRKLTSKLLFVITSTVLFFGVMNFIFPGFYKGPYNQVAPYLLQHFFPTLSEFYSPFSIDPSLTLAIISYFLIGGGYCYYLYLSRPLSIEILFFLWATIVTTLLTIYMYRWVGFAIPVSIILASLVMNEVKDKSRGMQFIWVAIMSLLPFLISLTIKDYFIDPQQLCLQQFHSMLKDKFLENPRFTNDKTIFIHSNYGPLLLYSTQYSIVATNDHHNPQGLKDTIRFFKANEKEARQIIQRRKIDLILLCPLEHPTQFNPKTSPWLKRISLPPTYSQWQLYQPISSSN</sequence>
<dbReference type="RefSeq" id="WP_065620388.1">
    <property type="nucleotide sequence ID" value="NZ_LYOZ01000003.1"/>
</dbReference>
<feature type="transmembrane region" description="Helical" evidence="1">
    <location>
        <begin position="170"/>
        <end position="187"/>
    </location>
</feature>
<feature type="transmembrane region" description="Helical" evidence="1">
    <location>
        <begin position="267"/>
        <end position="287"/>
    </location>
</feature>
<name>A0ABX2XWC2_9GAMM</name>
<gene>
    <name evidence="2" type="ORF">A8135_09150</name>
</gene>
<evidence type="ECO:0008006" key="4">
    <source>
        <dbReference type="Google" id="ProtNLM"/>
    </source>
</evidence>
<feature type="transmembrane region" description="Helical" evidence="1">
    <location>
        <begin position="111"/>
        <end position="133"/>
    </location>
</feature>
<feature type="transmembrane region" description="Helical" evidence="1">
    <location>
        <begin position="379"/>
        <end position="398"/>
    </location>
</feature>